<proteinExistence type="predicted"/>
<comment type="caution">
    <text evidence="2">The sequence shown here is derived from an EMBL/GenBank/DDBJ whole genome shotgun (WGS) entry which is preliminary data.</text>
</comment>
<name>A0A8J5CQG6_CHIOP</name>
<evidence type="ECO:0000313" key="2">
    <source>
        <dbReference type="EMBL" id="KAG0717256.1"/>
    </source>
</evidence>
<keyword evidence="3" id="KW-1185">Reference proteome</keyword>
<gene>
    <name evidence="2" type="ORF">GWK47_008125</name>
</gene>
<organism evidence="2 3">
    <name type="scientific">Chionoecetes opilio</name>
    <name type="common">Atlantic snow crab</name>
    <name type="synonym">Cancer opilio</name>
    <dbReference type="NCBI Taxonomy" id="41210"/>
    <lineage>
        <taxon>Eukaryota</taxon>
        <taxon>Metazoa</taxon>
        <taxon>Ecdysozoa</taxon>
        <taxon>Arthropoda</taxon>
        <taxon>Crustacea</taxon>
        <taxon>Multicrustacea</taxon>
        <taxon>Malacostraca</taxon>
        <taxon>Eumalacostraca</taxon>
        <taxon>Eucarida</taxon>
        <taxon>Decapoda</taxon>
        <taxon>Pleocyemata</taxon>
        <taxon>Brachyura</taxon>
        <taxon>Eubrachyura</taxon>
        <taxon>Majoidea</taxon>
        <taxon>Majidae</taxon>
        <taxon>Chionoecetes</taxon>
    </lineage>
</organism>
<dbReference type="Proteomes" id="UP000770661">
    <property type="component" value="Unassembled WGS sequence"/>
</dbReference>
<dbReference type="EMBL" id="JACEEZ010017937">
    <property type="protein sequence ID" value="KAG0717256.1"/>
    <property type="molecule type" value="Genomic_DNA"/>
</dbReference>
<reference evidence="2" key="1">
    <citation type="submission" date="2020-07" db="EMBL/GenBank/DDBJ databases">
        <title>The High-quality genome of the commercially important snow crab, Chionoecetes opilio.</title>
        <authorList>
            <person name="Jeong J.-H."/>
            <person name="Ryu S."/>
        </authorList>
    </citation>
    <scope>NUCLEOTIDE SEQUENCE</scope>
    <source>
        <strain evidence="2">MADBK_172401_WGS</strain>
        <tissue evidence="2">Digestive gland</tissue>
    </source>
</reference>
<evidence type="ECO:0000256" key="1">
    <source>
        <dbReference type="SAM" id="MobiDB-lite"/>
    </source>
</evidence>
<sequence length="302" mass="34234">MRQVKNMREDHERICYLAAKKLNSNLWVVWPGQVWKDVSGKIRLGMLILPARPDELLRQFRRDEANVFPWWTARILCHTWLAEGFTSEKNDENEKSVSLAAHTGTRNCHGNDTSSAGRAGPPGQTKLRLREVPHCDSLRLLHDKAGGFVTLPDGEILRTAASCALLCESQEYQIHRQVERTLRRRHSHVLPSLLHEGRTSYNHTSALSPTTGGGCLVTLTALGRRYCLVLQRRRCALKLCLRVAALKWGRGLGIRTTAFQPEYVNHGSDLRRLRVTGCVCQRAVHTYLLCCLSTLVSRLVRR</sequence>
<accession>A0A8J5CQG6</accession>
<feature type="compositionally biased region" description="Polar residues" evidence="1">
    <location>
        <begin position="104"/>
        <end position="116"/>
    </location>
</feature>
<evidence type="ECO:0000313" key="3">
    <source>
        <dbReference type="Proteomes" id="UP000770661"/>
    </source>
</evidence>
<feature type="region of interest" description="Disordered" evidence="1">
    <location>
        <begin position="103"/>
        <end position="126"/>
    </location>
</feature>
<dbReference type="AlphaFoldDB" id="A0A8J5CQG6"/>
<protein>
    <submittedName>
        <fullName evidence="2">Uncharacterized protein</fullName>
    </submittedName>
</protein>